<proteinExistence type="inferred from homology"/>
<evidence type="ECO:0000259" key="5">
    <source>
        <dbReference type="PROSITE" id="PS50011"/>
    </source>
</evidence>
<feature type="binding site" evidence="3">
    <location>
        <position position="47"/>
    </location>
    <ligand>
        <name>ATP</name>
        <dbReference type="ChEBI" id="CHEBI:30616"/>
    </ligand>
</feature>
<dbReference type="InterPro" id="IPR000719">
    <property type="entry name" value="Prot_kinase_dom"/>
</dbReference>
<reference evidence="6" key="1">
    <citation type="submission" date="2006-10" db="EMBL/GenBank/DDBJ databases">
        <authorList>
            <person name="Amadeo P."/>
            <person name="Zhao Q."/>
            <person name="Wortman J."/>
            <person name="Fraser-Liggett C."/>
            <person name="Carlton J."/>
        </authorList>
    </citation>
    <scope>NUCLEOTIDE SEQUENCE</scope>
    <source>
        <strain evidence="6">G3</strain>
    </source>
</reference>
<keyword evidence="4" id="KW-0723">Serine/threonine-protein kinase</keyword>
<dbReference type="PANTHER" id="PTHR24362">
    <property type="entry name" value="SERINE/THREONINE-PROTEIN KINASE NEK"/>
    <property type="match status" value="1"/>
</dbReference>
<keyword evidence="2 3" id="KW-0067">ATP-binding</keyword>
<feature type="domain" description="Protein kinase" evidence="5">
    <location>
        <begin position="13"/>
        <end position="256"/>
    </location>
</feature>
<reference evidence="6" key="2">
    <citation type="journal article" date="2007" name="Science">
        <title>Draft genome sequence of the sexually transmitted pathogen Trichomonas vaginalis.</title>
        <authorList>
            <person name="Carlton J.M."/>
            <person name="Hirt R.P."/>
            <person name="Silva J.C."/>
            <person name="Delcher A.L."/>
            <person name="Schatz M."/>
            <person name="Zhao Q."/>
            <person name="Wortman J.R."/>
            <person name="Bidwell S.L."/>
            <person name="Alsmark U.C.M."/>
            <person name="Besteiro S."/>
            <person name="Sicheritz-Ponten T."/>
            <person name="Noel C.J."/>
            <person name="Dacks J.B."/>
            <person name="Foster P.G."/>
            <person name="Simillion C."/>
            <person name="Van de Peer Y."/>
            <person name="Miranda-Saavedra D."/>
            <person name="Barton G.J."/>
            <person name="Westrop G.D."/>
            <person name="Mueller S."/>
            <person name="Dessi D."/>
            <person name="Fiori P.L."/>
            <person name="Ren Q."/>
            <person name="Paulsen I."/>
            <person name="Zhang H."/>
            <person name="Bastida-Corcuera F.D."/>
            <person name="Simoes-Barbosa A."/>
            <person name="Brown M.T."/>
            <person name="Hayes R.D."/>
            <person name="Mukherjee M."/>
            <person name="Okumura C.Y."/>
            <person name="Schneider R."/>
            <person name="Smith A.J."/>
            <person name="Vanacova S."/>
            <person name="Villalvazo M."/>
            <person name="Haas B.J."/>
            <person name="Pertea M."/>
            <person name="Feldblyum T.V."/>
            <person name="Utterback T.R."/>
            <person name="Shu C.L."/>
            <person name="Osoegawa K."/>
            <person name="de Jong P.J."/>
            <person name="Hrdy I."/>
            <person name="Horvathova L."/>
            <person name="Zubacova Z."/>
            <person name="Dolezal P."/>
            <person name="Malik S.B."/>
            <person name="Logsdon J.M. Jr."/>
            <person name="Henze K."/>
            <person name="Gupta A."/>
            <person name="Wang C.C."/>
            <person name="Dunne R.L."/>
            <person name="Upcroft J.A."/>
            <person name="Upcroft P."/>
            <person name="White O."/>
            <person name="Salzberg S.L."/>
            <person name="Tang P."/>
            <person name="Chiu C.-H."/>
            <person name="Lee Y.-S."/>
            <person name="Embley T.M."/>
            <person name="Coombs G.H."/>
            <person name="Mottram J.C."/>
            <person name="Tachezy J."/>
            <person name="Fraser-Liggett C.M."/>
            <person name="Johnson P.J."/>
        </authorList>
    </citation>
    <scope>NUCLEOTIDE SEQUENCE [LARGE SCALE GENOMIC DNA]</scope>
    <source>
        <strain evidence="6">G3</strain>
    </source>
</reference>
<dbReference type="eggNOG" id="KOG0583">
    <property type="taxonomic scope" value="Eukaryota"/>
</dbReference>
<dbReference type="InterPro" id="IPR011009">
    <property type="entry name" value="Kinase-like_dom_sf"/>
</dbReference>
<evidence type="ECO:0000313" key="7">
    <source>
        <dbReference type="Proteomes" id="UP000001542"/>
    </source>
</evidence>
<keyword evidence="1 3" id="KW-0547">Nucleotide-binding</keyword>
<dbReference type="Proteomes" id="UP000001542">
    <property type="component" value="Unassembled WGS sequence"/>
</dbReference>
<dbReference type="STRING" id="5722.A2DY40"/>
<dbReference type="VEuPathDB" id="TrichDB:TVAG_460660"/>
<comment type="similarity">
    <text evidence="4">Belongs to the protein kinase superfamily.</text>
</comment>
<evidence type="ECO:0000256" key="4">
    <source>
        <dbReference type="RuleBase" id="RU000304"/>
    </source>
</evidence>
<dbReference type="GO" id="GO:0005524">
    <property type="term" value="F:ATP binding"/>
    <property type="evidence" value="ECO:0007669"/>
    <property type="project" value="UniProtKB-UniRule"/>
</dbReference>
<sequence>MQDSDPFFEANGFEYRSFLGNGSYGSVHLVFSKQYNQCFALKKIPFKEFQKVEVDSLAILNHNNIVRLYKYYIVNDYVYLLLEYCPFAVDKLIEEKTILHPHDCISYAYGLLQGLDYCHSKNLAHGDIKPSNFLIDSFGRIKITDFGMAMFKKANGLCDKYSGCFIFMAPEIFAHRPYDPVKSDIWGLGVSLYMMCTGKCPWKGTTRSAVFQAICHAEYDLKPIPCPELTEIIRHCIIVDPNERYSASRLLASPAFMQFRPPTSHKRTSGIIIPTFQNSKRIFGRKMYSSLRSSVF</sequence>
<dbReference type="PROSITE" id="PS50011">
    <property type="entry name" value="PROTEIN_KINASE_DOM"/>
    <property type="match status" value="1"/>
</dbReference>
<keyword evidence="7" id="KW-1185">Reference proteome</keyword>
<evidence type="ECO:0000256" key="3">
    <source>
        <dbReference type="PROSITE-ProRule" id="PRU10141"/>
    </source>
</evidence>
<dbReference type="PROSITE" id="PS00108">
    <property type="entry name" value="PROTEIN_KINASE_ST"/>
    <property type="match status" value="1"/>
</dbReference>
<dbReference type="AlphaFoldDB" id="A2DY40"/>
<protein>
    <submittedName>
        <fullName evidence="6">CAMK family protein kinase</fullName>
    </submittedName>
</protein>
<organism evidence="6 7">
    <name type="scientific">Trichomonas vaginalis (strain ATCC PRA-98 / G3)</name>
    <dbReference type="NCBI Taxonomy" id="412133"/>
    <lineage>
        <taxon>Eukaryota</taxon>
        <taxon>Metamonada</taxon>
        <taxon>Parabasalia</taxon>
        <taxon>Trichomonadida</taxon>
        <taxon>Trichomonadidae</taxon>
        <taxon>Trichomonas</taxon>
    </lineage>
</organism>
<name>A2DY40_TRIV3</name>
<dbReference type="SMART" id="SM00220">
    <property type="entry name" value="S_TKc"/>
    <property type="match status" value="1"/>
</dbReference>
<dbReference type="OrthoDB" id="5337378at2759"/>
<evidence type="ECO:0000313" key="6">
    <source>
        <dbReference type="EMBL" id="EAY14649.1"/>
    </source>
</evidence>
<dbReference type="PROSITE" id="PS00107">
    <property type="entry name" value="PROTEIN_KINASE_ATP"/>
    <property type="match status" value="1"/>
</dbReference>
<dbReference type="VEuPathDB" id="TrichDB:TVAGG3_1025610"/>
<keyword evidence="6" id="KW-0418">Kinase</keyword>
<dbReference type="Pfam" id="PF00069">
    <property type="entry name" value="Pkinase"/>
    <property type="match status" value="1"/>
</dbReference>
<dbReference type="GO" id="GO:0004674">
    <property type="term" value="F:protein serine/threonine kinase activity"/>
    <property type="evidence" value="ECO:0007669"/>
    <property type="project" value="UniProtKB-KW"/>
</dbReference>
<dbReference type="SUPFAM" id="SSF56112">
    <property type="entry name" value="Protein kinase-like (PK-like)"/>
    <property type="match status" value="1"/>
</dbReference>
<dbReference type="InterPro" id="IPR008271">
    <property type="entry name" value="Ser/Thr_kinase_AS"/>
</dbReference>
<dbReference type="PANTHER" id="PTHR24362:SF309">
    <property type="entry name" value="PROTEIN KINASE DOMAIN-CONTAINING PROTEIN"/>
    <property type="match status" value="1"/>
</dbReference>
<dbReference type="OMA" id="AICHAEY"/>
<accession>A2DY40</accession>
<gene>
    <name evidence="6" type="ORF">TVAG_460660</name>
</gene>
<keyword evidence="6" id="KW-0808">Transferase</keyword>
<dbReference type="InParanoid" id="A2DY40"/>
<dbReference type="Gene3D" id="1.10.510.10">
    <property type="entry name" value="Transferase(Phosphotransferase) domain 1"/>
    <property type="match status" value="1"/>
</dbReference>
<dbReference type="InterPro" id="IPR017441">
    <property type="entry name" value="Protein_kinase_ATP_BS"/>
</dbReference>
<dbReference type="EMBL" id="DS113267">
    <property type="protein sequence ID" value="EAY14649.1"/>
    <property type="molecule type" value="Genomic_DNA"/>
</dbReference>
<dbReference type="SMR" id="A2DY40"/>
<evidence type="ECO:0000256" key="1">
    <source>
        <dbReference type="ARBA" id="ARBA00022741"/>
    </source>
</evidence>
<evidence type="ECO:0000256" key="2">
    <source>
        <dbReference type="ARBA" id="ARBA00022840"/>
    </source>
</evidence>